<feature type="compositionally biased region" description="Pro residues" evidence="1">
    <location>
        <begin position="715"/>
        <end position="724"/>
    </location>
</feature>
<accession>A0A8H6ICK4</accession>
<keyword evidence="3" id="KW-1185">Reference proteome</keyword>
<protein>
    <submittedName>
        <fullName evidence="2">Uncharacterized protein</fullName>
    </submittedName>
</protein>
<feature type="compositionally biased region" description="Low complexity" evidence="1">
    <location>
        <begin position="77"/>
        <end position="91"/>
    </location>
</feature>
<comment type="caution">
    <text evidence="2">The sequence shown here is derived from an EMBL/GenBank/DDBJ whole genome shotgun (WGS) entry which is preliminary data.</text>
</comment>
<feature type="compositionally biased region" description="Low complexity" evidence="1">
    <location>
        <begin position="194"/>
        <end position="229"/>
    </location>
</feature>
<feature type="compositionally biased region" description="Polar residues" evidence="1">
    <location>
        <begin position="97"/>
        <end position="107"/>
    </location>
</feature>
<proteinExistence type="predicted"/>
<feature type="region of interest" description="Disordered" evidence="1">
    <location>
        <begin position="800"/>
        <end position="824"/>
    </location>
</feature>
<evidence type="ECO:0000256" key="1">
    <source>
        <dbReference type="SAM" id="MobiDB-lite"/>
    </source>
</evidence>
<evidence type="ECO:0000313" key="3">
    <source>
        <dbReference type="Proteomes" id="UP000521943"/>
    </source>
</evidence>
<organism evidence="2 3">
    <name type="scientific">Ephemerocybe angulata</name>
    <dbReference type="NCBI Taxonomy" id="980116"/>
    <lineage>
        <taxon>Eukaryota</taxon>
        <taxon>Fungi</taxon>
        <taxon>Dikarya</taxon>
        <taxon>Basidiomycota</taxon>
        <taxon>Agaricomycotina</taxon>
        <taxon>Agaricomycetes</taxon>
        <taxon>Agaricomycetidae</taxon>
        <taxon>Agaricales</taxon>
        <taxon>Agaricineae</taxon>
        <taxon>Psathyrellaceae</taxon>
        <taxon>Ephemerocybe</taxon>
    </lineage>
</organism>
<sequence length="824" mass="89216">MPLDPSVRFSTMSRSSTVLNRPQNAPLGPRTSRSLGKNYRASNIPSLARTLSTSPLAAQPNFGAPNLYLPEFGGLQSPPLLEEPVLTPVSEADSRASFLNQSPQSFAPSLEPVPVSDQDTRDEPLTPDDPPEVPTEPAAAPPEEEQQVPVEEAPSSSVPPALEEVEEEVEEEQEVTAPAYTPNGDISPPPSALTPEEPTTSTIKTPSSITLSLPSAAPSAAPSRTPSSSVKPIGPPPKLTPPPQLRFDVEPVQWKGLTMDAALWTFDSKELQSIVSRAIRSSALESFIRLLTLETLDQSLPAELKRLESAKAMTQAKYRFLVHRRTMQLQALLSSSLSPSSARDDDGMLANTKLVTQLSETVAECDQVMGELVKVTDQINQVQKLIEHHWASALAIALRKLNGSFGRRTADLKAARERIVQLEAALDEAWGEAERMAREMDDIDALSDDDPDEAIIKTAEMVSRSLARTTSPSPGPDSMPLSPILLATEPHPTSGDGNENGTSSLARLSQLSPLSTGEASLSKSKASKENQTPTDIPDSVSIKSAKSTKSAKSYRSIGREVSRTASVTAARTRSNRASQSSLRLPHGVNRKQRSTSRPRTPHEKESDNELPPVPHLPLQFAPPFASMSSSQIPSANASSTLLYYDGAGNDGYYTHTRRPSLDSARGTYGHRTPLPWQVSPGMARDDMFITAARKESDSIGRSFGRESVDIQVVPRTPPRPPPKVIPMDQYAARPRPRPSVRRTGPKEGGIPSIWMNVDAPAPKTPSERVDSLMRGNSKGKAAYQRLRTLTKRYSLPFPIFASKSNGSVASSPDTEYRPSSHRSG</sequence>
<feature type="compositionally biased region" description="Acidic residues" evidence="1">
    <location>
        <begin position="163"/>
        <end position="174"/>
    </location>
</feature>
<feature type="compositionally biased region" description="Low complexity" evidence="1">
    <location>
        <begin position="539"/>
        <end position="556"/>
    </location>
</feature>
<reference evidence="2 3" key="1">
    <citation type="submission" date="2020-07" db="EMBL/GenBank/DDBJ databases">
        <title>Comparative genomics of pyrophilous fungi reveals a link between fire events and developmental genes.</title>
        <authorList>
            <consortium name="DOE Joint Genome Institute"/>
            <person name="Steindorff A.S."/>
            <person name="Carver A."/>
            <person name="Calhoun S."/>
            <person name="Stillman K."/>
            <person name="Liu H."/>
            <person name="Lipzen A."/>
            <person name="Pangilinan J."/>
            <person name="Labutti K."/>
            <person name="Bruns T.D."/>
            <person name="Grigoriev I.V."/>
        </authorList>
    </citation>
    <scope>NUCLEOTIDE SEQUENCE [LARGE SCALE GENOMIC DNA]</scope>
    <source>
        <strain evidence="2 3">CBS 144469</strain>
    </source>
</reference>
<name>A0A8H6ICK4_9AGAR</name>
<feature type="region of interest" description="Disordered" evidence="1">
    <location>
        <begin position="712"/>
        <end position="780"/>
    </location>
</feature>
<feature type="compositionally biased region" description="Pro residues" evidence="1">
    <location>
        <begin position="233"/>
        <end position="244"/>
    </location>
</feature>
<dbReference type="Proteomes" id="UP000521943">
    <property type="component" value="Unassembled WGS sequence"/>
</dbReference>
<evidence type="ECO:0000313" key="2">
    <source>
        <dbReference type="EMBL" id="KAF6761738.1"/>
    </source>
</evidence>
<dbReference type="EMBL" id="JACGCI010000009">
    <property type="protein sequence ID" value="KAF6761738.1"/>
    <property type="molecule type" value="Genomic_DNA"/>
</dbReference>
<feature type="compositionally biased region" description="Low complexity" evidence="1">
    <location>
        <begin position="147"/>
        <end position="162"/>
    </location>
</feature>
<feature type="region of interest" description="Disordered" evidence="1">
    <location>
        <begin position="1"/>
        <end position="39"/>
    </location>
</feature>
<feature type="compositionally biased region" description="Polar residues" evidence="1">
    <location>
        <begin position="563"/>
        <end position="582"/>
    </location>
</feature>
<dbReference type="AlphaFoldDB" id="A0A8H6ICK4"/>
<feature type="region of interest" description="Disordered" evidence="1">
    <location>
        <begin position="57"/>
        <end position="245"/>
    </location>
</feature>
<dbReference type="OrthoDB" id="3271284at2759"/>
<feature type="region of interest" description="Disordered" evidence="1">
    <location>
        <begin position="461"/>
        <end position="622"/>
    </location>
</feature>
<feature type="compositionally biased region" description="Polar residues" evidence="1">
    <location>
        <begin position="495"/>
        <end position="518"/>
    </location>
</feature>
<feature type="compositionally biased region" description="Polar residues" evidence="1">
    <location>
        <begin position="8"/>
        <end position="23"/>
    </location>
</feature>
<gene>
    <name evidence="2" type="ORF">DFP72DRAFT_1061951</name>
</gene>
<feature type="compositionally biased region" description="Polar residues" evidence="1">
    <location>
        <begin position="802"/>
        <end position="813"/>
    </location>
</feature>